<dbReference type="Gene3D" id="1.10.510.10">
    <property type="entry name" value="Transferase(Phosphotransferase) domain 1"/>
    <property type="match status" value="1"/>
</dbReference>
<dbReference type="InterPro" id="IPR001245">
    <property type="entry name" value="Ser-Thr/Tyr_kinase_cat_dom"/>
</dbReference>
<feature type="binding site" evidence="13">
    <location>
        <position position="301"/>
    </location>
    <ligand>
        <name>ATP</name>
        <dbReference type="ChEBI" id="CHEBI:30616"/>
    </ligand>
</feature>
<evidence type="ECO:0000256" key="8">
    <source>
        <dbReference type="ARBA" id="ARBA00022777"/>
    </source>
</evidence>
<evidence type="ECO:0000256" key="5">
    <source>
        <dbReference type="ARBA" id="ARBA00022692"/>
    </source>
</evidence>
<keyword evidence="12" id="KW-1015">Disulfide bond</keyword>
<dbReference type="InterPro" id="IPR017441">
    <property type="entry name" value="Protein_kinase_ATP_BS"/>
</dbReference>
<sequence>MPCNKSLIQSCPASFYYVPDTISSPQETASLFHVNDTAVNRTVDGFLIRVICSCQTGYNDFTWRMDYLVQPGDSWKRISLQFGSFAVEKTQNKLIAERIITLDFLCGCSENAYLLSYRVKMGDTLFAICSRFKSDLKKTISLNGLENPDLIHDGDILFIPEPVGGLQNLTILEVDSKDAEAKKAPKSRIHILVAGISAAAIIILLAVVLVSWKRFRGKRAQQSKALPQRTDCLDCNQDACPCPGKSEKSTASSLNSDKATVFPYNEILDATSNFSVTLKVGQGSYGSVYHGKLRGMDVAIKQMKDTKSKEFLSELNILCRVHHTNLIELIGYAAGGDSLFLIYEFAQNGALSDHLHIPTSRGHNPLSWITRVQIALDAAKGLEYIHEHTKPYYVHRDVKTSNILLNSNFRAKIADFGLVKLLEHSSDIRAAASRIVGTFGYLAPEYVRDGFVTTKSDVYSFGVVLMELLTGQPAISKDASHGSVEHNEHRSLVQYMLSSLNDTKDPFTQIEKCIDPNLTCFHQDSLCQMALLSKDCVDDNWNRRPDMSIVVLRLSHILLDSRAWDEQQNKHLTG</sequence>
<dbReference type="FunFam" id="1.10.510.10:FF:000468">
    <property type="entry name" value="PTI1-like tyrosine-protein kinase 3"/>
    <property type="match status" value="1"/>
</dbReference>
<evidence type="ECO:0000256" key="3">
    <source>
        <dbReference type="ARBA" id="ARBA00022527"/>
    </source>
</evidence>
<dbReference type="PROSITE" id="PS51782">
    <property type="entry name" value="LYSM"/>
    <property type="match status" value="1"/>
</dbReference>
<keyword evidence="18" id="KW-1185">Reference proteome</keyword>
<dbReference type="SMART" id="SM00220">
    <property type="entry name" value="S_TKc"/>
    <property type="match status" value="1"/>
</dbReference>
<evidence type="ECO:0000256" key="4">
    <source>
        <dbReference type="ARBA" id="ARBA00022679"/>
    </source>
</evidence>
<keyword evidence="4" id="KW-0808">Transferase</keyword>
<evidence type="ECO:0000256" key="6">
    <source>
        <dbReference type="ARBA" id="ARBA00022729"/>
    </source>
</evidence>
<dbReference type="Pfam" id="PF07714">
    <property type="entry name" value="PK_Tyr_Ser-Thr"/>
    <property type="match status" value="1"/>
</dbReference>
<protein>
    <recommendedName>
        <fullName evidence="19">Protein kinase domain-containing protein</fullName>
    </recommendedName>
</protein>
<dbReference type="Pfam" id="PF01476">
    <property type="entry name" value="LysM"/>
    <property type="match status" value="1"/>
</dbReference>
<keyword evidence="11 14" id="KW-0472">Membrane</keyword>
<feature type="domain" description="LysM" evidence="16">
    <location>
        <begin position="115"/>
        <end position="159"/>
    </location>
</feature>
<evidence type="ECO:0000256" key="12">
    <source>
        <dbReference type="ARBA" id="ARBA00023157"/>
    </source>
</evidence>
<evidence type="ECO:0000256" key="2">
    <source>
        <dbReference type="ARBA" id="ARBA00022475"/>
    </source>
</evidence>
<keyword evidence="3" id="KW-0723">Serine/threonine-protein kinase</keyword>
<dbReference type="PROSITE" id="PS00108">
    <property type="entry name" value="PROTEIN_KINASE_ST"/>
    <property type="match status" value="1"/>
</dbReference>
<evidence type="ECO:0000259" key="15">
    <source>
        <dbReference type="PROSITE" id="PS50011"/>
    </source>
</evidence>
<dbReference type="GO" id="GO:0045087">
    <property type="term" value="P:innate immune response"/>
    <property type="evidence" value="ECO:0007669"/>
    <property type="project" value="InterPro"/>
</dbReference>
<dbReference type="PROSITE" id="PS00107">
    <property type="entry name" value="PROTEIN_KINASE_ATP"/>
    <property type="match status" value="1"/>
</dbReference>
<dbReference type="InterPro" id="IPR008271">
    <property type="entry name" value="Ser/Thr_kinase_AS"/>
</dbReference>
<dbReference type="OrthoDB" id="4062651at2759"/>
<evidence type="ECO:0008006" key="19">
    <source>
        <dbReference type="Google" id="ProtNLM"/>
    </source>
</evidence>
<dbReference type="AlphaFoldDB" id="A0A067KMU5"/>
<keyword evidence="9 13" id="KW-0067">ATP-binding</keyword>
<comment type="subcellular location">
    <subcellularLocation>
        <location evidence="1">Cell membrane</location>
        <topology evidence="1">Single-pass membrane protein</topology>
    </subcellularLocation>
</comment>
<dbReference type="SUPFAM" id="SSF54106">
    <property type="entry name" value="LysM domain"/>
    <property type="match status" value="1"/>
</dbReference>
<evidence type="ECO:0000256" key="7">
    <source>
        <dbReference type="ARBA" id="ARBA00022741"/>
    </source>
</evidence>
<gene>
    <name evidence="17" type="ORF">JCGZ_07176</name>
</gene>
<dbReference type="GO" id="GO:0019199">
    <property type="term" value="F:transmembrane receptor protein kinase activity"/>
    <property type="evidence" value="ECO:0007669"/>
    <property type="project" value="InterPro"/>
</dbReference>
<dbReference type="SMART" id="SM00257">
    <property type="entry name" value="LysM"/>
    <property type="match status" value="1"/>
</dbReference>
<dbReference type="InterPro" id="IPR018392">
    <property type="entry name" value="LysM"/>
</dbReference>
<reference evidence="17 18" key="1">
    <citation type="journal article" date="2014" name="PLoS ONE">
        <title>Global Analysis of Gene Expression Profiles in Physic Nut (Jatropha curcas L.) Seedlings Exposed to Salt Stress.</title>
        <authorList>
            <person name="Zhang L."/>
            <person name="Zhang C."/>
            <person name="Wu P."/>
            <person name="Chen Y."/>
            <person name="Li M."/>
            <person name="Jiang H."/>
            <person name="Wu G."/>
        </authorList>
    </citation>
    <scope>NUCLEOTIDE SEQUENCE [LARGE SCALE GENOMIC DNA]</scope>
    <source>
        <strain evidence="18">cv. GZQX0401</strain>
        <tissue evidence="17">Young leaves</tissue>
    </source>
</reference>
<dbReference type="PROSITE" id="PS50011">
    <property type="entry name" value="PROTEIN_KINASE_DOM"/>
    <property type="match status" value="1"/>
</dbReference>
<keyword evidence="6" id="KW-0732">Signal</keyword>
<dbReference type="InterPro" id="IPR036779">
    <property type="entry name" value="LysM_dom_sf"/>
</dbReference>
<evidence type="ECO:0000256" key="13">
    <source>
        <dbReference type="PROSITE-ProRule" id="PRU10141"/>
    </source>
</evidence>
<keyword evidence="7 13" id="KW-0547">Nucleotide-binding</keyword>
<proteinExistence type="predicted"/>
<dbReference type="CDD" id="cd00118">
    <property type="entry name" value="LysM"/>
    <property type="match status" value="1"/>
</dbReference>
<dbReference type="EMBL" id="KK914539">
    <property type="protein sequence ID" value="KDP33605.1"/>
    <property type="molecule type" value="Genomic_DNA"/>
</dbReference>
<evidence type="ECO:0000256" key="11">
    <source>
        <dbReference type="ARBA" id="ARBA00023136"/>
    </source>
</evidence>
<dbReference type="GO" id="GO:0005886">
    <property type="term" value="C:plasma membrane"/>
    <property type="evidence" value="ECO:0007669"/>
    <property type="project" value="UniProtKB-SubCell"/>
</dbReference>
<dbReference type="KEGG" id="jcu:105637651"/>
<evidence type="ECO:0000256" key="1">
    <source>
        <dbReference type="ARBA" id="ARBA00004162"/>
    </source>
</evidence>
<dbReference type="Proteomes" id="UP000027138">
    <property type="component" value="Unassembled WGS sequence"/>
</dbReference>
<feature type="transmembrane region" description="Helical" evidence="14">
    <location>
        <begin position="189"/>
        <end position="212"/>
    </location>
</feature>
<evidence type="ECO:0000256" key="14">
    <source>
        <dbReference type="SAM" id="Phobius"/>
    </source>
</evidence>
<evidence type="ECO:0000313" key="18">
    <source>
        <dbReference type="Proteomes" id="UP000027138"/>
    </source>
</evidence>
<dbReference type="Gene3D" id="3.10.350.10">
    <property type="entry name" value="LysM domain"/>
    <property type="match status" value="1"/>
</dbReference>
<dbReference type="InterPro" id="IPR044812">
    <property type="entry name" value="CERK1/LYK3-like"/>
</dbReference>
<name>A0A067KMU5_JATCU</name>
<keyword evidence="8" id="KW-0418">Kinase</keyword>
<dbReference type="PANTHER" id="PTHR46204:SF5">
    <property type="entry name" value="PROTEIN KINASE DOMAIN-CONTAINING PROTEIN"/>
    <property type="match status" value="1"/>
</dbReference>
<feature type="domain" description="Protein kinase" evidence="15">
    <location>
        <begin position="274"/>
        <end position="559"/>
    </location>
</feature>
<dbReference type="PANTHER" id="PTHR46204">
    <property type="entry name" value="CHITIN ELICITOR RECEPTOR KINASE 1-RELATED"/>
    <property type="match status" value="1"/>
</dbReference>
<evidence type="ECO:0000313" key="17">
    <source>
        <dbReference type="EMBL" id="KDP33605.1"/>
    </source>
</evidence>
<dbReference type="GO" id="GO:0005524">
    <property type="term" value="F:ATP binding"/>
    <property type="evidence" value="ECO:0007669"/>
    <property type="project" value="UniProtKB-UniRule"/>
</dbReference>
<accession>A0A067KMU5</accession>
<keyword evidence="5 14" id="KW-0812">Transmembrane</keyword>
<dbReference type="Gene3D" id="3.30.200.20">
    <property type="entry name" value="Phosphorylase Kinase, domain 1"/>
    <property type="match status" value="1"/>
</dbReference>
<evidence type="ECO:0000256" key="9">
    <source>
        <dbReference type="ARBA" id="ARBA00022840"/>
    </source>
</evidence>
<keyword evidence="10 14" id="KW-1133">Transmembrane helix</keyword>
<dbReference type="InterPro" id="IPR011009">
    <property type="entry name" value="Kinase-like_dom_sf"/>
</dbReference>
<evidence type="ECO:0000256" key="10">
    <source>
        <dbReference type="ARBA" id="ARBA00022989"/>
    </source>
</evidence>
<dbReference type="SUPFAM" id="SSF56112">
    <property type="entry name" value="Protein kinase-like (PK-like)"/>
    <property type="match status" value="1"/>
</dbReference>
<keyword evidence="2" id="KW-1003">Cell membrane</keyword>
<dbReference type="InterPro" id="IPR000719">
    <property type="entry name" value="Prot_kinase_dom"/>
</dbReference>
<evidence type="ECO:0000259" key="16">
    <source>
        <dbReference type="PROSITE" id="PS51782"/>
    </source>
</evidence>
<organism evidence="17 18">
    <name type="scientific">Jatropha curcas</name>
    <name type="common">Barbados nut</name>
    <dbReference type="NCBI Taxonomy" id="180498"/>
    <lineage>
        <taxon>Eukaryota</taxon>
        <taxon>Viridiplantae</taxon>
        <taxon>Streptophyta</taxon>
        <taxon>Embryophyta</taxon>
        <taxon>Tracheophyta</taxon>
        <taxon>Spermatophyta</taxon>
        <taxon>Magnoliopsida</taxon>
        <taxon>eudicotyledons</taxon>
        <taxon>Gunneridae</taxon>
        <taxon>Pentapetalae</taxon>
        <taxon>rosids</taxon>
        <taxon>fabids</taxon>
        <taxon>Malpighiales</taxon>
        <taxon>Euphorbiaceae</taxon>
        <taxon>Crotonoideae</taxon>
        <taxon>Jatropheae</taxon>
        <taxon>Jatropha</taxon>
    </lineage>
</organism>